<evidence type="ECO:0000256" key="3">
    <source>
        <dbReference type="ARBA" id="ARBA00010225"/>
    </source>
</evidence>
<evidence type="ECO:0000313" key="13">
    <source>
        <dbReference type="EMBL" id="CAG7732052.1"/>
    </source>
</evidence>
<dbReference type="PANTHER" id="PTHR16023:SF0">
    <property type="entry name" value="PROTEIN VAC14 HOMOLOG"/>
    <property type="match status" value="1"/>
</dbReference>
<evidence type="ECO:0000256" key="1">
    <source>
        <dbReference type="ARBA" id="ARBA00004524"/>
    </source>
</evidence>
<comment type="caution">
    <text evidence="13">The sequence shown here is derived from an EMBL/GenBank/DDBJ whole genome shotgun (WGS) entry which is preliminary data.</text>
</comment>
<comment type="subunit">
    <text evidence="11">Forms pentamers. Component of the PI(3,5)P2 regulatory complex/PAS complex, at least composed of PIKFYVE, FIG4 and VAC14. VAC14 nucleates the assembly of the complex and serves as a scaffold by pentamerizing into a star-shaped structure, which can bind a single copy each of PIKFYVE and FIG4 and coordinates their activities. Interacts with NOS1.</text>
</comment>
<evidence type="ECO:0000256" key="6">
    <source>
        <dbReference type="ARBA" id="ARBA00022753"/>
    </source>
</evidence>
<dbReference type="PANTHER" id="PTHR16023">
    <property type="entry name" value="TAX1 BINDING PROTEIN-RELATED"/>
    <property type="match status" value="1"/>
</dbReference>
<evidence type="ECO:0000256" key="11">
    <source>
        <dbReference type="ARBA" id="ARBA00047092"/>
    </source>
</evidence>
<evidence type="ECO:0000256" key="10">
    <source>
        <dbReference type="ARBA" id="ARBA00045654"/>
    </source>
</evidence>
<dbReference type="Proteomes" id="UP000708208">
    <property type="component" value="Unassembled WGS sequence"/>
</dbReference>
<dbReference type="Pfam" id="PF12755">
    <property type="entry name" value="Vac14_Fab1_bd"/>
    <property type="match status" value="1"/>
</dbReference>
<evidence type="ECO:0000256" key="7">
    <source>
        <dbReference type="ARBA" id="ARBA00022824"/>
    </source>
</evidence>
<dbReference type="GO" id="GO:0006661">
    <property type="term" value="P:phosphatidylinositol biosynthetic process"/>
    <property type="evidence" value="ECO:0007669"/>
    <property type="project" value="InterPro"/>
</dbReference>
<accession>A0A8J2K9S8</accession>
<evidence type="ECO:0000256" key="4">
    <source>
        <dbReference type="ARBA" id="ARBA00013840"/>
    </source>
</evidence>
<comment type="similarity">
    <text evidence="3">Belongs to the VAC14 family.</text>
</comment>
<dbReference type="InterPro" id="IPR026825">
    <property type="entry name" value="Vac14"/>
</dbReference>
<dbReference type="AlphaFoldDB" id="A0A8J2K9S8"/>
<dbReference type="GO" id="GO:0010008">
    <property type="term" value="C:endosome membrane"/>
    <property type="evidence" value="ECO:0007669"/>
    <property type="project" value="UniProtKB-SubCell"/>
</dbReference>
<dbReference type="Pfam" id="PF11916">
    <property type="entry name" value="Vac14_Fig4_bd"/>
    <property type="match status" value="1"/>
</dbReference>
<protein>
    <recommendedName>
        <fullName evidence="4">Protein VAC14 homolog</fullName>
    </recommendedName>
</protein>
<dbReference type="EMBL" id="CAJVCH010223851">
    <property type="protein sequence ID" value="CAG7732052.1"/>
    <property type="molecule type" value="Genomic_DNA"/>
</dbReference>
<dbReference type="OrthoDB" id="5574975at2759"/>
<name>A0A8J2K9S8_9HEXA</name>
<keyword evidence="14" id="KW-1185">Reference proteome</keyword>
<evidence type="ECO:0000259" key="12">
    <source>
        <dbReference type="Pfam" id="PF11916"/>
    </source>
</evidence>
<gene>
    <name evidence="13" type="ORF">AFUS01_LOCUS20591</name>
</gene>
<keyword evidence="5" id="KW-0677">Repeat</keyword>
<evidence type="ECO:0000256" key="5">
    <source>
        <dbReference type="ARBA" id="ARBA00022737"/>
    </source>
</evidence>
<feature type="domain" description="Vacuolar protein 14 C-terminal Fig4-binding" evidence="12">
    <location>
        <begin position="477"/>
        <end position="654"/>
    </location>
</feature>
<keyword evidence="9" id="KW-0472">Membrane</keyword>
<dbReference type="FunFam" id="1.25.10.10:FF:001093">
    <property type="entry name" value="Vac14, PIKFYVE complex component"/>
    <property type="match status" value="1"/>
</dbReference>
<keyword evidence="6" id="KW-0967">Endosome</keyword>
<proteinExistence type="inferred from homology"/>
<comment type="function">
    <text evidence="10">Scaffold protein component of the PI(3,5)P2 regulatory complex which regulates both the synthesis and turnover of phosphatidylinositol 3,5-bisphosphate (PtdIns(3,5)P2). Pentamerizes into a star-shaped structure and nucleates the assembly of the complex. The pentamer binds a single copy each of PIKFYVE and FIG4 and coordinates both PIKfyve kinase activity and FIG4 phosphatase activity, being required to maintain normal levels of phosphatidylinositol 3-phosphate (PtdIns(3)P) and phosphatidylinositol 5-phosphate (PtdIns(5)P). Plays a role in the biogenesis of endosome carrier vesicles (ECV) / multivesicular bodies (MVB) transport intermediates from early endosomes.</text>
</comment>
<evidence type="ECO:0000256" key="8">
    <source>
        <dbReference type="ARBA" id="ARBA00022848"/>
    </source>
</evidence>
<dbReference type="GO" id="GO:0070772">
    <property type="term" value="C:PAS complex"/>
    <property type="evidence" value="ECO:0007669"/>
    <property type="project" value="InterPro"/>
</dbReference>
<dbReference type="InterPro" id="IPR021841">
    <property type="entry name" value="VAC14_Fig4p-bd"/>
</dbReference>
<keyword evidence="8" id="KW-0492">Microsome</keyword>
<evidence type="ECO:0000313" key="14">
    <source>
        <dbReference type="Proteomes" id="UP000708208"/>
    </source>
</evidence>
<evidence type="ECO:0000256" key="2">
    <source>
        <dbReference type="ARBA" id="ARBA00004608"/>
    </source>
</evidence>
<reference evidence="13" key="1">
    <citation type="submission" date="2021-06" db="EMBL/GenBank/DDBJ databases">
        <authorList>
            <person name="Hodson N. C."/>
            <person name="Mongue J. A."/>
            <person name="Jaron S. K."/>
        </authorList>
    </citation>
    <scope>NUCLEOTIDE SEQUENCE</scope>
</reference>
<organism evidence="13 14">
    <name type="scientific">Allacma fusca</name>
    <dbReference type="NCBI Taxonomy" id="39272"/>
    <lineage>
        <taxon>Eukaryota</taxon>
        <taxon>Metazoa</taxon>
        <taxon>Ecdysozoa</taxon>
        <taxon>Arthropoda</taxon>
        <taxon>Hexapoda</taxon>
        <taxon>Collembola</taxon>
        <taxon>Symphypleona</taxon>
        <taxon>Sminthuridae</taxon>
        <taxon>Allacma</taxon>
    </lineage>
</organism>
<keyword evidence="7" id="KW-0256">Endoplasmic reticulum</keyword>
<comment type="subcellular location">
    <subcellularLocation>
        <location evidence="2">Endosome membrane</location>
    </subcellularLocation>
    <subcellularLocation>
        <location evidence="1">Microsome membrane</location>
    </subcellularLocation>
</comment>
<evidence type="ECO:0000256" key="9">
    <source>
        <dbReference type="ARBA" id="ARBA00023136"/>
    </source>
</evidence>
<sequence length="718" mass="81355">MMAEKDFSPLSLACVKTLSDKSYDKRRQAASEIEKMAKDFAAMKNTEQIKKLLKVLGQDFTLSQMTNWRKGGIIGLAATAMALGKDATNYTEELILPILHCFNDSDSRARYYACEGLYNVTKVTRSAILGHFNEIFNALSKLAADPDQNVKSGTEMLDRLLKDIVTESASFDLVTFMPLLRERIYTKNTQARQFVISWISVLHAVPDINMIIFLPELLDGLLTILEDPTMEIKKMCETVLGEFLREIIKSPTMADYSSMINVLILHSQSKDELLQLTAVTWIKEFVTLAGNEMLPFASGILTAVLPCLAYEDEARKNIRETSKTVHYNLMKLITNFSETSSKGNEIKSAGDISGEKESATSLEVDLVSVIEVLTRNLQNTAVPTKVAVLRWIYHLHLKMGDQMFLHIDETFPVLLKTLSDPSDEVVLLALEVLSEIVSFSEKSKESNASPSKLKVRTNTYFNKFIVSLLGLFATDKALLEDRGSFIIRQLCVLLSAEAIYRSIAEILLAEENFKFANVMVETLNSILLTSCELFELRTQLKELQTQENCDLFCCLYRTWAHDPVATVALCFLTQNYSHACDIIRTFGQLEVTVDFLVEIDKLVQLIESPIFTYLRLDLLDGQHNTELVHALYGLLMLLPQSEGFHVLQRRLNCVPSFHLPSGSRLHGIAKIEERVFVKEIKFEDLLAHFRSVQDRHRKARQSEFVTWTVDVFKYIPLC</sequence>